<gene>
    <name evidence="1" type="ORF">C492_11225</name>
</gene>
<accession>L9XCX7</accession>
<evidence type="ECO:0000313" key="1">
    <source>
        <dbReference type="EMBL" id="ELY59306.1"/>
    </source>
</evidence>
<evidence type="ECO:0000313" key="2">
    <source>
        <dbReference type="Proteomes" id="UP000011531"/>
    </source>
</evidence>
<sequence>MAPLIGPFKGPERSFDGISPRVVRRAVTNVLKRTEDMMAWWFAIAVVIRVEDGVPSMLSGRKRRRIFSTRRNRLFVEDVEAGG</sequence>
<name>L9XCX7_9EURY</name>
<dbReference type="EMBL" id="AOIA01000103">
    <property type="protein sequence ID" value="ELY59306.1"/>
    <property type="molecule type" value="Genomic_DNA"/>
</dbReference>
<keyword evidence="2" id="KW-1185">Reference proteome</keyword>
<dbReference type="STRING" id="1227498.C492_11225"/>
<proteinExistence type="predicted"/>
<comment type="caution">
    <text evidence="1">The sequence shown here is derived from an EMBL/GenBank/DDBJ whole genome shotgun (WGS) entry which is preliminary data.</text>
</comment>
<dbReference type="AlphaFoldDB" id="L9XCX7"/>
<protein>
    <submittedName>
        <fullName evidence="1">Uncharacterized protein</fullName>
    </submittedName>
</protein>
<organism evidence="1 2">
    <name type="scientific">Natronococcus jeotgali DSM 18795</name>
    <dbReference type="NCBI Taxonomy" id="1227498"/>
    <lineage>
        <taxon>Archaea</taxon>
        <taxon>Methanobacteriati</taxon>
        <taxon>Methanobacteriota</taxon>
        <taxon>Stenosarchaea group</taxon>
        <taxon>Halobacteria</taxon>
        <taxon>Halobacteriales</taxon>
        <taxon>Natrialbaceae</taxon>
        <taxon>Natronococcus</taxon>
    </lineage>
</organism>
<reference evidence="1 2" key="1">
    <citation type="journal article" date="2014" name="PLoS Genet.">
        <title>Phylogenetically driven sequencing of extremely halophilic archaea reveals strategies for static and dynamic osmo-response.</title>
        <authorList>
            <person name="Becker E.A."/>
            <person name="Seitzer P.M."/>
            <person name="Tritt A."/>
            <person name="Larsen D."/>
            <person name="Krusor M."/>
            <person name="Yao A.I."/>
            <person name="Wu D."/>
            <person name="Madern D."/>
            <person name="Eisen J.A."/>
            <person name="Darling A.E."/>
            <person name="Facciotti M.T."/>
        </authorList>
    </citation>
    <scope>NUCLEOTIDE SEQUENCE [LARGE SCALE GENOMIC DNA]</scope>
    <source>
        <strain evidence="1 2">DSM 18795</strain>
    </source>
</reference>
<dbReference type="Proteomes" id="UP000011531">
    <property type="component" value="Unassembled WGS sequence"/>
</dbReference>